<reference evidence="1" key="2">
    <citation type="submission" date="2020-09" db="EMBL/GenBank/DDBJ databases">
        <authorList>
            <person name="Sun Q."/>
            <person name="Zhou Y."/>
        </authorList>
    </citation>
    <scope>NUCLEOTIDE SEQUENCE</scope>
    <source>
        <strain evidence="1">CGMCC 4.7201</strain>
    </source>
</reference>
<sequence length="65" mass="7143">MVNDSNDALAWGILPLLYAAHGRPIARTGHDTHPLSLSQWRGGGGDASTNLQAWFSPSWQVNSWR</sequence>
<dbReference type="EMBL" id="BMMS01000070">
    <property type="protein sequence ID" value="GGP00893.1"/>
    <property type="molecule type" value="Genomic_DNA"/>
</dbReference>
<organism evidence="1 2">
    <name type="scientific">Wenjunlia tyrosinilytica</name>
    <dbReference type="NCBI Taxonomy" id="1544741"/>
    <lineage>
        <taxon>Bacteria</taxon>
        <taxon>Bacillati</taxon>
        <taxon>Actinomycetota</taxon>
        <taxon>Actinomycetes</taxon>
        <taxon>Kitasatosporales</taxon>
        <taxon>Streptomycetaceae</taxon>
        <taxon>Wenjunlia</taxon>
    </lineage>
</organism>
<dbReference type="Proteomes" id="UP000641932">
    <property type="component" value="Unassembled WGS sequence"/>
</dbReference>
<evidence type="ECO:0000313" key="2">
    <source>
        <dbReference type="Proteomes" id="UP000641932"/>
    </source>
</evidence>
<evidence type="ECO:0000313" key="1">
    <source>
        <dbReference type="EMBL" id="GGP00893.1"/>
    </source>
</evidence>
<protein>
    <submittedName>
        <fullName evidence="1">Uncharacterized protein</fullName>
    </submittedName>
</protein>
<name>A0A917ZY61_9ACTN</name>
<reference evidence="1" key="1">
    <citation type="journal article" date="2014" name="Int. J. Syst. Evol. Microbiol.">
        <title>Complete genome sequence of Corynebacterium casei LMG S-19264T (=DSM 44701T), isolated from a smear-ripened cheese.</title>
        <authorList>
            <consortium name="US DOE Joint Genome Institute (JGI-PGF)"/>
            <person name="Walter F."/>
            <person name="Albersmeier A."/>
            <person name="Kalinowski J."/>
            <person name="Ruckert C."/>
        </authorList>
    </citation>
    <scope>NUCLEOTIDE SEQUENCE</scope>
    <source>
        <strain evidence="1">CGMCC 4.7201</strain>
    </source>
</reference>
<comment type="caution">
    <text evidence="1">The sequence shown here is derived from an EMBL/GenBank/DDBJ whole genome shotgun (WGS) entry which is preliminary data.</text>
</comment>
<keyword evidence="2" id="KW-1185">Reference proteome</keyword>
<proteinExistence type="predicted"/>
<gene>
    <name evidence="1" type="ORF">GCM10012280_70630</name>
</gene>
<accession>A0A917ZY61</accession>
<dbReference type="AlphaFoldDB" id="A0A917ZY61"/>